<dbReference type="PANTHER" id="PTHR42789">
    <property type="entry name" value="D-ISOMER SPECIFIC 2-HYDROXYACID DEHYDROGENASE FAMILY PROTEIN (AFU_ORTHOLOGUE AFUA_6G10090)"/>
    <property type="match status" value="1"/>
</dbReference>
<evidence type="ECO:0000313" key="6">
    <source>
        <dbReference type="Proteomes" id="UP000249590"/>
    </source>
</evidence>
<comment type="similarity">
    <text evidence="1">Belongs to the D-isomer specific 2-hydroxyacid dehydrogenase family.</text>
</comment>
<feature type="domain" description="D-isomer specific 2-hydroxyacid dehydrogenase NAD-binding" evidence="4">
    <location>
        <begin position="118"/>
        <end position="293"/>
    </location>
</feature>
<dbReference type="GO" id="GO:0016616">
    <property type="term" value="F:oxidoreductase activity, acting on the CH-OH group of donors, NAD or NADP as acceptor"/>
    <property type="evidence" value="ECO:0007669"/>
    <property type="project" value="InterPro"/>
</dbReference>
<proteinExistence type="inferred from homology"/>
<evidence type="ECO:0000256" key="2">
    <source>
        <dbReference type="ARBA" id="ARBA00023002"/>
    </source>
</evidence>
<dbReference type="EMBL" id="QHHQ01000003">
    <property type="protein sequence ID" value="RAI00884.1"/>
    <property type="molecule type" value="Genomic_DNA"/>
</dbReference>
<dbReference type="InterPro" id="IPR029753">
    <property type="entry name" value="D-isomer_DH_CS"/>
</dbReference>
<dbReference type="SUPFAM" id="SSF52283">
    <property type="entry name" value="Formate/glycerate dehydrogenase catalytic domain-like"/>
    <property type="match status" value="1"/>
</dbReference>
<dbReference type="PANTHER" id="PTHR42789:SF1">
    <property type="entry name" value="D-ISOMER SPECIFIC 2-HYDROXYACID DEHYDROGENASE FAMILY PROTEIN (AFU_ORTHOLOGUE AFUA_6G10090)"/>
    <property type="match status" value="1"/>
</dbReference>
<dbReference type="AlphaFoldDB" id="A0A8B2NTS8"/>
<accession>A0A8B2NTS8</accession>
<evidence type="ECO:0000313" key="5">
    <source>
        <dbReference type="EMBL" id="RAI00884.1"/>
    </source>
</evidence>
<comment type="caution">
    <text evidence="5">The sequence shown here is derived from an EMBL/GenBank/DDBJ whole genome shotgun (WGS) entry which is preliminary data.</text>
</comment>
<dbReference type="Pfam" id="PF02826">
    <property type="entry name" value="2-Hacid_dh_C"/>
    <property type="match status" value="1"/>
</dbReference>
<dbReference type="InterPro" id="IPR036291">
    <property type="entry name" value="NAD(P)-bd_dom_sf"/>
</dbReference>
<protein>
    <submittedName>
        <fullName evidence="5">Dehydrogenase</fullName>
    </submittedName>
</protein>
<dbReference type="FunFam" id="3.40.50.720:FF:000203">
    <property type="entry name" value="D-3-phosphoglycerate dehydrogenase (SerA)"/>
    <property type="match status" value="1"/>
</dbReference>
<name>A0A8B2NTS8_9HYPH</name>
<dbReference type="InterPro" id="IPR006140">
    <property type="entry name" value="D-isomer_DH_NAD-bd"/>
</dbReference>
<dbReference type="PROSITE" id="PS00671">
    <property type="entry name" value="D_2_HYDROXYACID_DH_3"/>
    <property type="match status" value="1"/>
</dbReference>
<dbReference type="OrthoDB" id="9793626at2"/>
<dbReference type="Proteomes" id="UP000249590">
    <property type="component" value="Unassembled WGS sequence"/>
</dbReference>
<evidence type="ECO:0000259" key="4">
    <source>
        <dbReference type="Pfam" id="PF02826"/>
    </source>
</evidence>
<sequence length="349" mass="36806">MPRLRVALSGDFRNPDGSPTFPDFDLTPLLTDPGIEMVWVEPVDGVMPAAALEGCHGLILLAPRFLARSIPSSGSLMAVARFGVGYDNVDVSACTEAGIAVVITPSGVRRPVAVSVITFMLALTQKLLIKDRLARGGPEGWAARVDHMGTGLVGKTLGQLGLGNIGAEVFRLAAPFDMRFIAHDPYADPEEASRLGVELVGLEDVFRRSDVLSVSIPLSEATRHLVNAERLALMKPGAFLINTARGPIVDQRALYEALEGGVIAGAGLDVFEIEPAPADEPLFRLDNVITAPHALCWTDECFAGNGAADVAAMKALAAGKAPEGVVNRPVLDSPSFRERLAAFAGGARP</sequence>
<dbReference type="InterPro" id="IPR050857">
    <property type="entry name" value="D-2-hydroxyacid_DH"/>
</dbReference>
<keyword evidence="2" id="KW-0560">Oxidoreductase</keyword>
<evidence type="ECO:0000256" key="1">
    <source>
        <dbReference type="ARBA" id="ARBA00005854"/>
    </source>
</evidence>
<dbReference type="SUPFAM" id="SSF51735">
    <property type="entry name" value="NAD(P)-binding Rossmann-fold domains"/>
    <property type="match status" value="1"/>
</dbReference>
<organism evidence="5 6">
    <name type="scientific">Acuticoccus sediminis</name>
    <dbReference type="NCBI Taxonomy" id="2184697"/>
    <lineage>
        <taxon>Bacteria</taxon>
        <taxon>Pseudomonadati</taxon>
        <taxon>Pseudomonadota</taxon>
        <taxon>Alphaproteobacteria</taxon>
        <taxon>Hyphomicrobiales</taxon>
        <taxon>Amorphaceae</taxon>
        <taxon>Acuticoccus</taxon>
    </lineage>
</organism>
<dbReference type="RefSeq" id="WP_111347340.1">
    <property type="nucleotide sequence ID" value="NZ_QHHQ01000003.1"/>
</dbReference>
<evidence type="ECO:0000256" key="3">
    <source>
        <dbReference type="ARBA" id="ARBA00023027"/>
    </source>
</evidence>
<keyword evidence="3" id="KW-0520">NAD</keyword>
<keyword evidence="6" id="KW-1185">Reference proteome</keyword>
<reference evidence="5 6" key="1">
    <citation type="submission" date="2018-05" db="EMBL/GenBank/DDBJ databases">
        <title>Acuticoccus sediminis sp. nov., isolated from deep-sea sediment of Indian Ocean.</title>
        <authorList>
            <person name="Liu X."/>
            <person name="Lai Q."/>
            <person name="Du Y."/>
            <person name="Sun F."/>
            <person name="Zhang X."/>
            <person name="Wang S."/>
            <person name="Shao Z."/>
        </authorList>
    </citation>
    <scope>NUCLEOTIDE SEQUENCE [LARGE SCALE GENOMIC DNA]</scope>
    <source>
        <strain evidence="5 6">PTG4-2</strain>
    </source>
</reference>
<gene>
    <name evidence="5" type="ORF">DLJ53_16775</name>
</gene>
<dbReference type="GO" id="GO:0051287">
    <property type="term" value="F:NAD binding"/>
    <property type="evidence" value="ECO:0007669"/>
    <property type="project" value="InterPro"/>
</dbReference>
<dbReference type="Gene3D" id="3.40.50.720">
    <property type="entry name" value="NAD(P)-binding Rossmann-like Domain"/>
    <property type="match status" value="2"/>
</dbReference>